<keyword evidence="4" id="KW-1185">Reference proteome</keyword>
<dbReference type="PANTHER" id="PTHR33509:SF5">
    <property type="entry name" value="PROTEIN SENESCENCE-ASSOCIATED GENE 21, MITOCHONDRIAL"/>
    <property type="match status" value="1"/>
</dbReference>
<dbReference type="GO" id="GO:0005739">
    <property type="term" value="C:mitochondrion"/>
    <property type="evidence" value="ECO:0007669"/>
    <property type="project" value="TreeGrafter"/>
</dbReference>
<evidence type="ECO:0000313" key="4">
    <source>
        <dbReference type="Proteomes" id="UP001189624"/>
    </source>
</evidence>
<dbReference type="Gramene" id="rna-AYBTSS11_LOCUS21321">
    <property type="protein sequence ID" value="CAJ1967700.1"/>
    <property type="gene ID" value="gene-AYBTSS11_LOCUS21321"/>
</dbReference>
<dbReference type="InterPro" id="IPR004926">
    <property type="entry name" value="LEA_3a"/>
</dbReference>
<dbReference type="Pfam" id="PF03242">
    <property type="entry name" value="LEA_3a"/>
    <property type="match status" value="1"/>
</dbReference>
<accession>A0AA86SRH8</accession>
<feature type="compositionally biased region" description="Basic and acidic residues" evidence="1">
    <location>
        <begin position="41"/>
        <end position="51"/>
    </location>
</feature>
<evidence type="ECO:0000313" key="3">
    <source>
        <dbReference type="EMBL" id="CAJ1967700.1"/>
    </source>
</evidence>
<gene>
    <name evidence="3" type="ORF">AYBTSS11_LOCUS21321</name>
</gene>
<evidence type="ECO:0000256" key="1">
    <source>
        <dbReference type="SAM" id="MobiDB-lite"/>
    </source>
</evidence>
<proteinExistence type="predicted"/>
<dbReference type="AlphaFoldDB" id="A0AA86SRH8"/>
<dbReference type="EMBL" id="OY731404">
    <property type="protein sequence ID" value="CAJ1967700.1"/>
    <property type="molecule type" value="Genomic_DNA"/>
</dbReference>
<keyword evidence="2" id="KW-0732">Signal</keyword>
<sequence>MTSSFRNIKLFSSLLLRGYALGSKSTANEAMTSRNRGKMTAKTEEERAVSNEKGWWKPDPVTGFYKPENINKIDAAELRVN</sequence>
<organism evidence="3 4">
    <name type="scientific">Sphenostylis stenocarpa</name>
    <dbReference type="NCBI Taxonomy" id="92480"/>
    <lineage>
        <taxon>Eukaryota</taxon>
        <taxon>Viridiplantae</taxon>
        <taxon>Streptophyta</taxon>
        <taxon>Embryophyta</taxon>
        <taxon>Tracheophyta</taxon>
        <taxon>Spermatophyta</taxon>
        <taxon>Magnoliopsida</taxon>
        <taxon>eudicotyledons</taxon>
        <taxon>Gunneridae</taxon>
        <taxon>Pentapetalae</taxon>
        <taxon>rosids</taxon>
        <taxon>fabids</taxon>
        <taxon>Fabales</taxon>
        <taxon>Fabaceae</taxon>
        <taxon>Papilionoideae</taxon>
        <taxon>50 kb inversion clade</taxon>
        <taxon>NPAAA clade</taxon>
        <taxon>indigoferoid/millettioid clade</taxon>
        <taxon>Phaseoleae</taxon>
        <taxon>Sphenostylis</taxon>
    </lineage>
</organism>
<dbReference type="Proteomes" id="UP001189624">
    <property type="component" value="Chromosome 7"/>
</dbReference>
<name>A0AA86SRH8_9FABA</name>
<feature type="region of interest" description="Disordered" evidence="1">
    <location>
        <begin position="30"/>
        <end position="51"/>
    </location>
</feature>
<feature type="signal peptide" evidence="2">
    <location>
        <begin position="1"/>
        <end position="22"/>
    </location>
</feature>
<reference evidence="3" key="1">
    <citation type="submission" date="2023-10" db="EMBL/GenBank/DDBJ databases">
        <authorList>
            <person name="Domelevo Entfellner J.-B."/>
        </authorList>
    </citation>
    <scope>NUCLEOTIDE SEQUENCE</scope>
</reference>
<feature type="chain" id="PRO_5041733138" evidence="2">
    <location>
        <begin position="23"/>
        <end position="81"/>
    </location>
</feature>
<evidence type="ECO:0000256" key="2">
    <source>
        <dbReference type="SAM" id="SignalP"/>
    </source>
</evidence>
<protein>
    <submittedName>
        <fullName evidence="3">Uncharacterized protein</fullName>
    </submittedName>
</protein>
<dbReference type="PANTHER" id="PTHR33509">
    <property type="entry name" value="LATE EMBRYOGENIS ABUNDANT PROTEIN 2-RELATED"/>
    <property type="match status" value="1"/>
</dbReference>
<dbReference type="GO" id="GO:0006950">
    <property type="term" value="P:response to stress"/>
    <property type="evidence" value="ECO:0007669"/>
    <property type="project" value="TreeGrafter"/>
</dbReference>